<gene>
    <name evidence="11" type="ORF">CANVERA_P4300</name>
</gene>
<dbReference type="GO" id="GO:0018279">
    <property type="term" value="P:protein N-linked glycosylation via asparagine"/>
    <property type="evidence" value="ECO:0007669"/>
    <property type="project" value="TreeGrafter"/>
</dbReference>
<comment type="function">
    <text evidence="1">Subunit of the oligosaccharyl transferase (OST) complex that catalyzes the initial transfer of a defined glycan (Glc(3)Man(9)GlcNAc(2) in eukaryotes) from the lipid carrier dolichol-pyrophosphate to an asparagine residue within an Asn-X-Ser/Thr consensus motif in nascent polypeptide chains, the first step in protein N-glycosylation. N-glycosylation occurs cotranslationally and the complex associates with the Sec61 complex at the channel-forming translocon complex that mediates protein translocation across the endoplasmic reticulum (ER). All subunits are required for a maximal enzyme activity.</text>
</comment>
<feature type="signal peptide" evidence="10">
    <location>
        <begin position="1"/>
        <end position="16"/>
    </location>
</feature>
<evidence type="ECO:0000256" key="2">
    <source>
        <dbReference type="ARBA" id="ARBA00004477"/>
    </source>
</evidence>
<reference evidence="11" key="1">
    <citation type="submission" date="2022-12" db="EMBL/GenBank/DDBJ databases">
        <authorList>
            <person name="Brejova B."/>
        </authorList>
    </citation>
    <scope>NUCLEOTIDE SEQUENCE</scope>
</reference>
<dbReference type="Gene3D" id="3.40.30.10">
    <property type="entry name" value="Glutaredoxin"/>
    <property type="match status" value="1"/>
</dbReference>
<evidence type="ECO:0000256" key="10">
    <source>
        <dbReference type="SAM" id="SignalP"/>
    </source>
</evidence>
<evidence type="ECO:0000313" key="12">
    <source>
        <dbReference type="Proteomes" id="UP001152885"/>
    </source>
</evidence>
<dbReference type="InterPro" id="IPR021149">
    <property type="entry name" value="OligosaccharylTrfase_OST3/OST6"/>
</dbReference>
<feature type="transmembrane region" description="Helical" evidence="9">
    <location>
        <begin position="255"/>
        <end position="275"/>
    </location>
</feature>
<dbReference type="SUPFAM" id="SSF52833">
    <property type="entry name" value="Thioredoxin-like"/>
    <property type="match status" value="1"/>
</dbReference>
<dbReference type="GO" id="GO:0008250">
    <property type="term" value="C:oligosaccharyltransferase complex"/>
    <property type="evidence" value="ECO:0007669"/>
    <property type="project" value="TreeGrafter"/>
</dbReference>
<comment type="caution">
    <text evidence="11">The sequence shown here is derived from an EMBL/GenBank/DDBJ whole genome shotgun (WGS) entry which is preliminary data.</text>
</comment>
<organism evidence="11 12">
    <name type="scientific">Candida verbasci</name>
    <dbReference type="NCBI Taxonomy" id="1227364"/>
    <lineage>
        <taxon>Eukaryota</taxon>
        <taxon>Fungi</taxon>
        <taxon>Dikarya</taxon>
        <taxon>Ascomycota</taxon>
        <taxon>Saccharomycotina</taxon>
        <taxon>Pichiomycetes</taxon>
        <taxon>Debaryomycetaceae</taxon>
        <taxon>Candida/Lodderomyces clade</taxon>
        <taxon>Candida</taxon>
    </lineage>
</organism>
<accession>A0A9W4TY41</accession>
<keyword evidence="4 9" id="KW-0812">Transmembrane</keyword>
<evidence type="ECO:0000256" key="1">
    <source>
        <dbReference type="ARBA" id="ARBA00002791"/>
    </source>
</evidence>
<evidence type="ECO:0000256" key="6">
    <source>
        <dbReference type="ARBA" id="ARBA00022824"/>
    </source>
</evidence>
<dbReference type="OrthoDB" id="67566at2759"/>
<dbReference type="PANTHER" id="PTHR12692">
    <property type="entry name" value="DOLICHYL-DIPHOSPHOOLIGOSACCHARIDE--PROTEIN GLYCOSYLTRANSFERASE-RELATED"/>
    <property type="match status" value="1"/>
</dbReference>
<keyword evidence="7 9" id="KW-1133">Transmembrane helix</keyword>
<dbReference type="Pfam" id="PF04756">
    <property type="entry name" value="OST3_OST6"/>
    <property type="match status" value="1"/>
</dbReference>
<keyword evidence="8 9" id="KW-0472">Membrane</keyword>
<dbReference type="Proteomes" id="UP001152885">
    <property type="component" value="Unassembled WGS sequence"/>
</dbReference>
<feature type="chain" id="PRO_5040723450" evidence="10">
    <location>
        <begin position="17"/>
        <end position="326"/>
    </location>
</feature>
<keyword evidence="6" id="KW-0256">Endoplasmic reticulum</keyword>
<feature type="transmembrane region" description="Helical" evidence="9">
    <location>
        <begin position="206"/>
        <end position="225"/>
    </location>
</feature>
<evidence type="ECO:0000256" key="5">
    <source>
        <dbReference type="ARBA" id="ARBA00022729"/>
    </source>
</evidence>
<proteinExistence type="inferred from homology"/>
<evidence type="ECO:0000313" key="11">
    <source>
        <dbReference type="EMBL" id="CAI5759788.1"/>
    </source>
</evidence>
<evidence type="ECO:0000256" key="7">
    <source>
        <dbReference type="ARBA" id="ARBA00022989"/>
    </source>
</evidence>
<comment type="subcellular location">
    <subcellularLocation>
        <location evidence="2">Endoplasmic reticulum membrane</location>
        <topology evidence="2">Multi-pass membrane protein</topology>
    </subcellularLocation>
</comment>
<feature type="transmembrane region" description="Helical" evidence="9">
    <location>
        <begin position="287"/>
        <end position="311"/>
    </location>
</feature>
<evidence type="ECO:0000256" key="9">
    <source>
        <dbReference type="SAM" id="Phobius"/>
    </source>
</evidence>
<evidence type="ECO:0000256" key="4">
    <source>
        <dbReference type="ARBA" id="ARBA00022692"/>
    </source>
</evidence>
<name>A0A9W4TY41_9ASCO</name>
<evidence type="ECO:0000256" key="3">
    <source>
        <dbReference type="ARBA" id="ARBA00009561"/>
    </source>
</evidence>
<comment type="similarity">
    <text evidence="3">Belongs to the OST3/OST6 family.</text>
</comment>
<evidence type="ECO:0000256" key="8">
    <source>
        <dbReference type="ARBA" id="ARBA00023136"/>
    </source>
</evidence>
<dbReference type="EMBL" id="CANTUO010000005">
    <property type="protein sequence ID" value="CAI5759788.1"/>
    <property type="molecule type" value="Genomic_DNA"/>
</dbReference>
<protein>
    <submittedName>
        <fullName evidence="11">Uncharacterized protein</fullName>
    </submittedName>
</protein>
<dbReference type="AlphaFoldDB" id="A0A9W4TY41"/>
<dbReference type="PANTHER" id="PTHR12692:SF0">
    <property type="entry name" value="GH11935P"/>
    <property type="match status" value="1"/>
</dbReference>
<feature type="transmembrane region" description="Helical" evidence="9">
    <location>
        <begin position="177"/>
        <end position="194"/>
    </location>
</feature>
<keyword evidence="12" id="KW-1185">Reference proteome</keyword>
<sequence>MKILILLLQIIGLSIALSNNQLKSLVQSKSSKLISLTDENFESILQGKRDYHIIALLTSSSPQINCVLCKEIGPELEIIANSWFKDHPNGIEDDFDLYFFKSEFLESRKLFGLFQLNNIPKIFYFPPTNSTANRNYVSEKVEYQFYQGDHKDLMIRWFSELTGYKFNLYIPVDKTKLAIHAILGFTSVFLLKRYKKYVFNVLKSKNTWGTLSLILILLFTTGYMFNQIRGSPYIIEHQDGRREFFLPGQQTQLGIETQIISFVYGILSILLIVLIKRAPTIKTDSINLLLVSIISGLIFVMFSTLLALFGLKGLGFPYRFIRFIKF</sequence>
<dbReference type="InterPro" id="IPR036249">
    <property type="entry name" value="Thioredoxin-like_sf"/>
</dbReference>
<keyword evidence="5 10" id="KW-0732">Signal</keyword>